<evidence type="ECO:0000256" key="1">
    <source>
        <dbReference type="SAM" id="Phobius"/>
    </source>
</evidence>
<proteinExistence type="predicted"/>
<keyword evidence="1" id="KW-0812">Transmembrane</keyword>
<name>A0A2P4PHH0_RHIID</name>
<dbReference type="EMBL" id="AUPC02000229">
    <property type="protein sequence ID" value="POG64838.1"/>
    <property type="molecule type" value="Genomic_DNA"/>
</dbReference>
<dbReference type="Proteomes" id="UP000018888">
    <property type="component" value="Unassembled WGS sequence"/>
</dbReference>
<reference evidence="2 3" key="1">
    <citation type="journal article" date="2013" name="Proc. Natl. Acad. Sci. U.S.A.">
        <title>Genome of an arbuscular mycorrhizal fungus provides insight into the oldest plant symbiosis.</title>
        <authorList>
            <person name="Tisserant E."/>
            <person name="Malbreil M."/>
            <person name="Kuo A."/>
            <person name="Kohler A."/>
            <person name="Symeonidi A."/>
            <person name="Balestrini R."/>
            <person name="Charron P."/>
            <person name="Duensing N."/>
            <person name="Frei Dit Frey N."/>
            <person name="Gianinazzi-Pearson V."/>
            <person name="Gilbert L.B."/>
            <person name="Handa Y."/>
            <person name="Herr J.R."/>
            <person name="Hijri M."/>
            <person name="Koul R."/>
            <person name="Kawaguchi M."/>
            <person name="Krajinski F."/>
            <person name="Lammers P.J."/>
            <person name="Masclaux F.G."/>
            <person name="Murat C."/>
            <person name="Morin E."/>
            <person name="Ndikumana S."/>
            <person name="Pagni M."/>
            <person name="Petitpierre D."/>
            <person name="Requena N."/>
            <person name="Rosikiewicz P."/>
            <person name="Riley R."/>
            <person name="Saito K."/>
            <person name="San Clemente H."/>
            <person name="Shapiro H."/>
            <person name="van Tuinen D."/>
            <person name="Becard G."/>
            <person name="Bonfante P."/>
            <person name="Paszkowski U."/>
            <person name="Shachar-Hill Y.Y."/>
            <person name="Tuskan G.A."/>
            <person name="Young P.W."/>
            <person name="Sanders I.R."/>
            <person name="Henrissat B."/>
            <person name="Rensing S.A."/>
            <person name="Grigoriev I.V."/>
            <person name="Corradi N."/>
            <person name="Roux C."/>
            <person name="Martin F."/>
        </authorList>
    </citation>
    <scope>NUCLEOTIDE SEQUENCE [LARGE SCALE GENOMIC DNA]</scope>
    <source>
        <strain evidence="2 3">DAOM 197198</strain>
    </source>
</reference>
<dbReference type="VEuPathDB" id="FungiDB:RhiirFUN_002407"/>
<keyword evidence="1" id="KW-1133">Transmembrane helix</keyword>
<protein>
    <submittedName>
        <fullName evidence="2">Uncharacterized protein</fullName>
    </submittedName>
</protein>
<evidence type="ECO:0000313" key="3">
    <source>
        <dbReference type="Proteomes" id="UP000018888"/>
    </source>
</evidence>
<organism evidence="2 3">
    <name type="scientific">Rhizophagus irregularis (strain DAOM 181602 / DAOM 197198 / MUCL 43194)</name>
    <name type="common">Arbuscular mycorrhizal fungus</name>
    <name type="synonym">Glomus intraradices</name>
    <dbReference type="NCBI Taxonomy" id="747089"/>
    <lineage>
        <taxon>Eukaryota</taxon>
        <taxon>Fungi</taxon>
        <taxon>Fungi incertae sedis</taxon>
        <taxon>Mucoromycota</taxon>
        <taxon>Glomeromycotina</taxon>
        <taxon>Glomeromycetes</taxon>
        <taxon>Glomerales</taxon>
        <taxon>Glomeraceae</taxon>
        <taxon>Rhizophagus</taxon>
    </lineage>
</organism>
<keyword evidence="3" id="KW-1185">Reference proteome</keyword>
<sequence length="370" mass="42693">MAFQMRMPIPLEERADDKKNITSPTGLFGMNDLMKDTGRNAKNRQKKWREKQWLFLAILGYSWLSERQLLYNTDFDMTAIHQKIFENIDHSCLADAPNIVILETGRIPSSDEGIFQSTEMYKQDFNLGLDDYLDVVADEAIFRRLIKQRKIWPKLRPILGQWHTSKDMCGVLIVLFSSYRIFELAKVSGVKFLDKLDKIVDYHFTVCVLELIWCAVTISICIYMKKTNLNKYNIMDSNSAHRVGIRVGNYKLQKNALACFADLFTSAGKSNYSSSVTQYFGMLAQYPKLEEKLKCVSSVKIDNDEKRKGHYFTFDEALETFGIKFIKQNITGNVVDDNKLKLQVKAAQSERDCIGILLSEYLNDPLDKEL</sequence>
<evidence type="ECO:0000313" key="2">
    <source>
        <dbReference type="EMBL" id="POG64838.1"/>
    </source>
</evidence>
<feature type="transmembrane region" description="Helical" evidence="1">
    <location>
        <begin position="202"/>
        <end position="224"/>
    </location>
</feature>
<comment type="caution">
    <text evidence="2">The sequence shown here is derived from an EMBL/GenBank/DDBJ whole genome shotgun (WGS) entry which is preliminary data.</text>
</comment>
<gene>
    <name evidence="2" type="ORF">GLOIN_2v1881008</name>
</gene>
<keyword evidence="1" id="KW-0472">Membrane</keyword>
<dbReference type="AlphaFoldDB" id="A0A2P4PHH0"/>
<reference evidence="2 3" key="2">
    <citation type="journal article" date="2018" name="New Phytol.">
        <title>High intraspecific genome diversity in the model arbuscular mycorrhizal symbiont Rhizophagus irregularis.</title>
        <authorList>
            <person name="Chen E.C.H."/>
            <person name="Morin E."/>
            <person name="Beaudet D."/>
            <person name="Noel J."/>
            <person name="Yildirir G."/>
            <person name="Ndikumana S."/>
            <person name="Charron P."/>
            <person name="St-Onge C."/>
            <person name="Giorgi J."/>
            <person name="Kruger M."/>
            <person name="Marton T."/>
            <person name="Ropars J."/>
            <person name="Grigoriev I.V."/>
            <person name="Hainaut M."/>
            <person name="Henrissat B."/>
            <person name="Roux C."/>
            <person name="Martin F."/>
            <person name="Corradi N."/>
        </authorList>
    </citation>
    <scope>NUCLEOTIDE SEQUENCE [LARGE SCALE GENOMIC DNA]</scope>
    <source>
        <strain evidence="2 3">DAOM 197198</strain>
    </source>
</reference>
<accession>A0A2P4PHH0</accession>